<feature type="signal peptide" evidence="1">
    <location>
        <begin position="1"/>
        <end position="25"/>
    </location>
</feature>
<evidence type="ECO:0000259" key="2">
    <source>
        <dbReference type="Pfam" id="PF13731"/>
    </source>
</evidence>
<gene>
    <name evidence="3" type="ORF">UC3_01124</name>
</gene>
<comment type="caution">
    <text evidence="3">The sequence shown here is derived from an EMBL/GenBank/DDBJ whole genome shotgun (WGS) entry which is preliminary data.</text>
</comment>
<dbReference type="Proteomes" id="UP000013785">
    <property type="component" value="Unassembled WGS sequence"/>
</dbReference>
<dbReference type="Pfam" id="PF13731">
    <property type="entry name" value="WxL"/>
    <property type="match status" value="1"/>
</dbReference>
<evidence type="ECO:0000313" key="3">
    <source>
        <dbReference type="EMBL" id="EOL45234.1"/>
    </source>
</evidence>
<organism evidence="3 4">
    <name type="scientific">Enterococcus phoeniculicola ATCC BAA-412</name>
    <dbReference type="NCBI Taxonomy" id="1158610"/>
    <lineage>
        <taxon>Bacteria</taxon>
        <taxon>Bacillati</taxon>
        <taxon>Bacillota</taxon>
        <taxon>Bacilli</taxon>
        <taxon>Lactobacillales</taxon>
        <taxon>Enterococcaceae</taxon>
        <taxon>Enterococcus</taxon>
    </lineage>
</organism>
<evidence type="ECO:0000313" key="4">
    <source>
        <dbReference type="Proteomes" id="UP000013785"/>
    </source>
</evidence>
<accession>R3TUG2</accession>
<protein>
    <recommendedName>
        <fullName evidence="2">WxL domain-containing protein</fullName>
    </recommendedName>
</protein>
<keyword evidence="1" id="KW-0732">Signal</keyword>
<dbReference type="HOGENOM" id="CLU_067278_3_0_9"/>
<evidence type="ECO:0000256" key="1">
    <source>
        <dbReference type="SAM" id="SignalP"/>
    </source>
</evidence>
<dbReference type="InterPro" id="IPR027994">
    <property type="entry name" value="WxL_dom"/>
</dbReference>
<dbReference type="AlphaFoldDB" id="R3TUG2"/>
<dbReference type="EMBL" id="AJAT01000012">
    <property type="protein sequence ID" value="EOL45234.1"/>
    <property type="molecule type" value="Genomic_DNA"/>
</dbReference>
<feature type="chain" id="PRO_5039023159" description="WxL domain-containing protein" evidence="1">
    <location>
        <begin position="26"/>
        <end position="255"/>
    </location>
</feature>
<dbReference type="STRING" id="154621.RV11_GL000749"/>
<proteinExistence type="predicted"/>
<dbReference type="PATRIC" id="fig|1158610.3.peg.1098"/>
<feature type="domain" description="WxL" evidence="2">
    <location>
        <begin position="30"/>
        <end position="254"/>
    </location>
</feature>
<sequence>MLSGKKKRRILKVLLISSFSMSSFTVSVQNVSADSKAIVASLPGDSTATPTNPTDWTPINEFPMDGAYGEGTLRIDYAPSLNFGSIEYTGNELKVPAQMSEINSQSQAMWVTPFFQLTDIRDHQFGWQVFLRADSLKNLSESDNVSSTFAGAQLVFERPVVKSISENDVDEVSTQQTTVIDLSDDSKAQTLAAVSAKGGKNSWMVSYGSELTKVKNKDEPLPMTDGVYLLLPKDASVLAGSYKTNLYWSIAATPA</sequence>
<reference evidence="3 4" key="1">
    <citation type="submission" date="2013-02" db="EMBL/GenBank/DDBJ databases">
        <title>The Genome Sequence of Enterococcus phoeniculicola BAA-412.</title>
        <authorList>
            <consortium name="The Broad Institute Genome Sequencing Platform"/>
            <consortium name="The Broad Institute Genome Sequencing Center for Infectious Disease"/>
            <person name="Earl A.M."/>
            <person name="Gilmore M.S."/>
            <person name="Lebreton F."/>
            <person name="Walker B."/>
            <person name="Young S.K."/>
            <person name="Zeng Q."/>
            <person name="Gargeya S."/>
            <person name="Fitzgerald M."/>
            <person name="Haas B."/>
            <person name="Abouelleil A."/>
            <person name="Alvarado L."/>
            <person name="Arachchi H.M."/>
            <person name="Berlin A.M."/>
            <person name="Chapman S.B."/>
            <person name="Dewar J."/>
            <person name="Goldberg J."/>
            <person name="Griggs A."/>
            <person name="Gujja S."/>
            <person name="Hansen M."/>
            <person name="Howarth C."/>
            <person name="Imamovic A."/>
            <person name="Larimer J."/>
            <person name="McCowan C."/>
            <person name="Murphy C."/>
            <person name="Neiman D."/>
            <person name="Pearson M."/>
            <person name="Priest M."/>
            <person name="Roberts A."/>
            <person name="Saif S."/>
            <person name="Shea T."/>
            <person name="Sisk P."/>
            <person name="Sykes S."/>
            <person name="Wortman J."/>
            <person name="Nusbaum C."/>
            <person name="Birren B."/>
        </authorList>
    </citation>
    <scope>NUCLEOTIDE SEQUENCE [LARGE SCALE GENOMIC DNA]</scope>
    <source>
        <strain evidence="3 4">ATCC BAA-412</strain>
    </source>
</reference>
<keyword evidence="4" id="KW-1185">Reference proteome</keyword>
<name>R3TUG2_9ENTE</name>